<keyword evidence="2" id="KW-0067">ATP-binding</keyword>
<accession>A0A6J4TQR3</accession>
<organism evidence="2">
    <name type="scientific">uncultured Solirubrobacteraceae bacterium</name>
    <dbReference type="NCBI Taxonomy" id="1162706"/>
    <lineage>
        <taxon>Bacteria</taxon>
        <taxon>Bacillati</taxon>
        <taxon>Actinomycetota</taxon>
        <taxon>Thermoleophilia</taxon>
        <taxon>Solirubrobacterales</taxon>
        <taxon>Solirubrobacteraceae</taxon>
        <taxon>environmental samples</taxon>
    </lineage>
</organism>
<feature type="non-terminal residue" evidence="2">
    <location>
        <position position="1"/>
    </location>
</feature>
<dbReference type="InterPro" id="IPR024590">
    <property type="entry name" value="HrpA_C"/>
</dbReference>
<dbReference type="EMBL" id="CADCVS010000487">
    <property type="protein sequence ID" value="CAA9530110.1"/>
    <property type="molecule type" value="Genomic_DNA"/>
</dbReference>
<keyword evidence="2" id="KW-0547">Nucleotide-binding</keyword>
<gene>
    <name evidence="2" type="ORF">AVDCRST_MAG30-3697</name>
</gene>
<protein>
    <submittedName>
        <fullName evidence="2">ATP-dependent RNA helicase HrpA</fullName>
        <ecNumber evidence="2">3.6.4.13</ecNumber>
    </submittedName>
</protein>
<name>A0A6J4TQR3_9ACTN</name>
<evidence type="ECO:0000259" key="1">
    <source>
        <dbReference type="Pfam" id="PF11898"/>
    </source>
</evidence>
<keyword evidence="2" id="KW-0347">Helicase</keyword>
<dbReference type="GO" id="GO:0003724">
    <property type="term" value="F:RNA helicase activity"/>
    <property type="evidence" value="ECO:0007669"/>
    <property type="project" value="UniProtKB-EC"/>
</dbReference>
<dbReference type="AlphaFoldDB" id="A0A6J4TQR3"/>
<proteinExistence type="predicted"/>
<feature type="domain" description="RNA helicase HrpA C-terminal" evidence="1">
    <location>
        <begin position="15"/>
        <end position="129"/>
    </location>
</feature>
<dbReference type="Pfam" id="PF11898">
    <property type="entry name" value="DUF3418"/>
    <property type="match status" value="1"/>
</dbReference>
<sequence length="135" mass="14852">RAMERATGEALKPIRHDVARQLGGLVYPGFVAATGARRLGDVERYLRGAVARLERLPASAAVDLDRLRGVHELEAAYRARVESLPPGRGIPPELREVRWLLEELRMSHFAQSLGVRGPISSKRVRRALQEAAAAA</sequence>
<evidence type="ECO:0000313" key="2">
    <source>
        <dbReference type="EMBL" id="CAA9530110.1"/>
    </source>
</evidence>
<dbReference type="EC" id="3.6.4.13" evidence="2"/>
<dbReference type="GO" id="GO:0016787">
    <property type="term" value="F:hydrolase activity"/>
    <property type="evidence" value="ECO:0007669"/>
    <property type="project" value="UniProtKB-KW"/>
</dbReference>
<reference evidence="2" key="1">
    <citation type="submission" date="2020-02" db="EMBL/GenBank/DDBJ databases">
        <authorList>
            <person name="Meier V. D."/>
        </authorList>
    </citation>
    <scope>NUCLEOTIDE SEQUENCE</scope>
    <source>
        <strain evidence="2">AVDCRST_MAG30</strain>
    </source>
</reference>
<keyword evidence="2" id="KW-0378">Hydrolase</keyword>